<dbReference type="EMBL" id="LQIR01000010">
    <property type="protein sequence ID" value="KUI18812.1"/>
    <property type="molecule type" value="Genomic_DNA"/>
</dbReference>
<comment type="caution">
    <text evidence="3">The sequence shown here is derived from an EMBL/GenBank/DDBJ whole genome shotgun (WGS) entry which is preliminary data.</text>
</comment>
<dbReference type="CDD" id="cd00158">
    <property type="entry name" value="RHOD"/>
    <property type="match status" value="1"/>
</dbReference>
<gene>
    <name evidence="3" type="ORF">AU192_23755</name>
</gene>
<protein>
    <submittedName>
        <fullName evidence="3">Sulfurtransferase</fullName>
    </submittedName>
</protein>
<dbReference type="PROSITE" id="PS51257">
    <property type="entry name" value="PROKAR_LIPOPROTEIN"/>
    <property type="match status" value="1"/>
</dbReference>
<keyword evidence="3" id="KW-0808">Transferase</keyword>
<dbReference type="InterPro" id="IPR001763">
    <property type="entry name" value="Rhodanese-like_dom"/>
</dbReference>
<dbReference type="GO" id="GO:0016740">
    <property type="term" value="F:transferase activity"/>
    <property type="evidence" value="ECO:0007669"/>
    <property type="project" value="UniProtKB-KW"/>
</dbReference>
<dbReference type="AlphaFoldDB" id="A0A101A9M9"/>
<feature type="signal peptide" evidence="1">
    <location>
        <begin position="1"/>
        <end position="24"/>
    </location>
</feature>
<keyword evidence="1" id="KW-0732">Signal</keyword>
<proteinExistence type="predicted"/>
<evidence type="ECO:0000313" key="4">
    <source>
        <dbReference type="Proteomes" id="UP000053707"/>
    </source>
</evidence>
<name>A0A101A9M9_9MYCO</name>
<reference evidence="3 4" key="1">
    <citation type="submission" date="2016-01" db="EMBL/GenBank/DDBJ databases">
        <authorList>
            <consortium name="TB Trials Study Group"/>
            <person name="Sutton G."/>
            <person name="Brinkac L."/>
            <person name="Sanka R."/>
            <person name="Adams M."/>
            <person name="Lau E.L."/>
            <person name="Macaden R."/>
            <person name="Grewal H.M.S."/>
        </authorList>
    </citation>
    <scope>NUCLEOTIDE SEQUENCE [LARGE SCALE GENOMIC DNA]</scope>
    <source>
        <strain evidence="3 4">IS-1744</strain>
    </source>
</reference>
<organism evidence="3 4">
    <name type="scientific">Mycobacterium lehmannii</name>
    <dbReference type="NCBI Taxonomy" id="2048550"/>
    <lineage>
        <taxon>Bacteria</taxon>
        <taxon>Bacillati</taxon>
        <taxon>Actinomycetota</taxon>
        <taxon>Actinomycetes</taxon>
        <taxon>Mycobacteriales</taxon>
        <taxon>Mycobacteriaceae</taxon>
        <taxon>Mycobacterium</taxon>
    </lineage>
</organism>
<accession>A0A101A9M9</accession>
<evidence type="ECO:0000313" key="3">
    <source>
        <dbReference type="EMBL" id="KUI18812.1"/>
    </source>
</evidence>
<dbReference type="Gene3D" id="3.40.250.10">
    <property type="entry name" value="Rhodanese-like domain"/>
    <property type="match status" value="1"/>
</dbReference>
<keyword evidence="4" id="KW-1185">Reference proteome</keyword>
<dbReference type="SMART" id="SM00450">
    <property type="entry name" value="RHOD"/>
    <property type="match status" value="1"/>
</dbReference>
<dbReference type="PROSITE" id="PS50206">
    <property type="entry name" value="RHODANESE_3"/>
    <property type="match status" value="1"/>
</dbReference>
<feature type="domain" description="Rhodanese" evidence="2">
    <location>
        <begin position="84"/>
        <end position="145"/>
    </location>
</feature>
<dbReference type="SUPFAM" id="SSF52821">
    <property type="entry name" value="Rhodanese/Cell cycle control phosphatase"/>
    <property type="match status" value="1"/>
</dbReference>
<dbReference type="InterPro" id="IPR036873">
    <property type="entry name" value="Rhodanese-like_dom_sf"/>
</dbReference>
<dbReference type="Proteomes" id="UP000053707">
    <property type="component" value="Unassembled WGS sequence"/>
</dbReference>
<sequence>MIVRWGPQLLTAVWTAAGVMAVSACVSVDGPPAITSPYEPANVARILGPGEFAAAIDEPDRLTLNVHVPFEGDIPGTDMSIPFDQIAAQANRLPADRDTALAVYCRSGPMSTVAAEALSDLGYTDVVELRGGMRAWQAEGRQIIGI</sequence>
<evidence type="ECO:0000256" key="1">
    <source>
        <dbReference type="SAM" id="SignalP"/>
    </source>
</evidence>
<dbReference type="Pfam" id="PF00581">
    <property type="entry name" value="Rhodanese"/>
    <property type="match status" value="1"/>
</dbReference>
<feature type="chain" id="PRO_5038334163" evidence="1">
    <location>
        <begin position="25"/>
        <end position="146"/>
    </location>
</feature>
<evidence type="ECO:0000259" key="2">
    <source>
        <dbReference type="PROSITE" id="PS50206"/>
    </source>
</evidence>